<feature type="region of interest" description="Disordered" evidence="4">
    <location>
        <begin position="727"/>
        <end position="755"/>
    </location>
</feature>
<dbReference type="PANTHER" id="PTHR46468">
    <property type="entry name" value="SENTRIN-SPECIFIC PROTEASE 8"/>
    <property type="match status" value="1"/>
</dbReference>
<keyword evidence="7" id="KW-1185">Reference proteome</keyword>
<feature type="region of interest" description="Disordered" evidence="4">
    <location>
        <begin position="373"/>
        <end position="405"/>
    </location>
</feature>
<dbReference type="SUPFAM" id="SSF54001">
    <property type="entry name" value="Cysteine proteinases"/>
    <property type="match status" value="1"/>
</dbReference>
<feature type="compositionally biased region" description="Low complexity" evidence="4">
    <location>
        <begin position="730"/>
        <end position="751"/>
    </location>
</feature>
<feature type="region of interest" description="Disordered" evidence="4">
    <location>
        <begin position="980"/>
        <end position="1044"/>
    </location>
</feature>
<sequence>MGELQAADELMGALGEEVLVNGSHGKGELRPTKRQRIQSNLQHAVTERQPGEVGNSGARVMMQLPTDQVGTSEREAQLVMQGDEHEYTPAPHLDGSMPSTVQPDRPIVVPDGADKRPVYSNDATAIEGLKSALLAGKARPDTVTRSTNSLFGFSRWLFQNNKPGLAARLYHPSLSQDLEEYESRGGSSTVAGALRQLMKSMGGAGPIVGRAVLNPHPDDAALTRHFRSASGYATALNHFSHYLRQNDKLGIAGRIYDKSLDKDVESYKAASSNGGAPIESALVYLRKNPPRVILGNHLENAVSMEARPRGDAAQHTAPQQGFDWPEELLPVGYKEGTDLPLSLAPTAHQHQAPDFGEAVPHLNWRHGDQGAPEELVAARDRSSPLPSEAVPHKSGRGLATQPRLWAEKSASPELFRRRAEQALPASARGVETSSAVDEAAQAARQALAWLQQEMEGIEPMQDPHEVATPECEAQLVRQRDEHESTPAPHPGGGGSMPSTVQPDRPIVVPDGADKRPVYSNDATAIEGLRAAFHAGKAKANTVTYNVNSLFGFSRWLLQNNKPGFAARLYHSSLDQDLKEYESTGGSSTVAGALRYLKKSTGGAPIMARPVVIPYPDDAELIRNYRAASTKEYLAAPATGRNPDTVGGYTNFLRHFSQYLRQNNKLGIAARIHDKSLDKDVESFKAVSYGNRLSISSALAHLRDILPRIVLGRETVLSAHPADAVTRRVGAAAEAGPAAPARAPQPASPATARLPGTYRGLPLVDVTTLTTSSSGAQIGALDPTAPSNVATGRVLGAAEWLSDAHIQRDYNLLEGQLQGINPALAARTRLVDPSVSHLLRHTSPQDARGILQSIYNQNNATADFLFLPVNNGTATSPGTHWSLLLVDRRDPERRFAYHYDSLQREGYNDVPAKQLAGLLNATLAPAPMARQTNHYDCGVFVLEGTWALVERLVKGQRPDHEPLPLDNLVADRQALQDRLRRRLPHEEEPRQLLEDEPASPPMMAFEPGELRQLLNEPASTWAQINSTPHARADGVHQPAQAPLAP</sequence>
<feature type="region of interest" description="Disordered" evidence="4">
    <location>
        <begin position="474"/>
        <end position="505"/>
    </location>
</feature>
<evidence type="ECO:0000256" key="2">
    <source>
        <dbReference type="ARBA" id="ARBA00022801"/>
    </source>
</evidence>
<gene>
    <name evidence="6" type="ORF">LRP29_07670</name>
</gene>
<dbReference type="GO" id="GO:0006508">
    <property type="term" value="P:proteolysis"/>
    <property type="evidence" value="ECO:0007669"/>
    <property type="project" value="UniProtKB-KW"/>
</dbReference>
<evidence type="ECO:0000259" key="5">
    <source>
        <dbReference type="PROSITE" id="PS50600"/>
    </source>
</evidence>
<keyword evidence="2" id="KW-0378">Hydrolase</keyword>
<dbReference type="AlphaFoldDB" id="A0AB38TFE9"/>
<dbReference type="InterPro" id="IPR038765">
    <property type="entry name" value="Papain-like_cys_pep_sf"/>
</dbReference>
<protein>
    <submittedName>
        <fullName evidence="6">C48 family peptidase</fullName>
    </submittedName>
</protein>
<keyword evidence="1" id="KW-0645">Protease</keyword>
<feature type="compositionally biased region" description="Polar residues" evidence="4">
    <location>
        <begin position="1016"/>
        <end position="1027"/>
    </location>
</feature>
<feature type="domain" description="Ubiquitin-like protease family profile" evidence="5">
    <location>
        <begin position="758"/>
        <end position="947"/>
    </location>
</feature>
<feature type="compositionally biased region" description="Basic and acidic residues" evidence="4">
    <location>
        <begin position="980"/>
        <end position="992"/>
    </location>
</feature>
<reference evidence="6 7" key="1">
    <citation type="journal article" date="2022" name="Microbiol. Resour. Announc.">
        <title>Complete Genome Sequence of Mesorhizobium ciceri Strain R30, a Rhizobium Used as a Commercial Inoculant for Chickpea in Argentina.</title>
        <authorList>
            <person name="Foresto E."/>
            <person name="Revale S."/>
            <person name="Primo E."/>
            <person name="Nievas F."/>
            <person name="Carezzano E."/>
            <person name="Puente M."/>
            <person name="Alzari P."/>
            <person name="Mart M."/>
            <person name="Ben-Assaya M."/>
            <person name="Mornico D."/>
            <person name="Santoro M."/>
            <person name="Mart F."/>
            <person name="Giordano W."/>
            <person name="Bogino P."/>
        </authorList>
    </citation>
    <scope>NUCLEOTIDE SEQUENCE [LARGE SCALE GENOMIC DNA]</scope>
    <source>
        <strain evidence="6 7">R30</strain>
    </source>
</reference>
<dbReference type="Gene3D" id="3.40.395.10">
    <property type="entry name" value="Adenoviral Proteinase, Chain A"/>
    <property type="match status" value="1"/>
</dbReference>
<dbReference type="GO" id="GO:0000338">
    <property type="term" value="P:protein deneddylation"/>
    <property type="evidence" value="ECO:0007669"/>
    <property type="project" value="TreeGrafter"/>
</dbReference>
<dbReference type="GO" id="GO:0019784">
    <property type="term" value="F:deNEDDylase activity"/>
    <property type="evidence" value="ECO:0007669"/>
    <property type="project" value="InterPro"/>
</dbReference>
<dbReference type="EMBL" id="CP088147">
    <property type="protein sequence ID" value="UTU53263.1"/>
    <property type="molecule type" value="Genomic_DNA"/>
</dbReference>
<accession>A0AB38TFE9</accession>
<evidence type="ECO:0000256" key="3">
    <source>
        <dbReference type="ARBA" id="ARBA00022807"/>
    </source>
</evidence>
<dbReference type="PROSITE" id="PS50600">
    <property type="entry name" value="ULP_PROTEASE"/>
    <property type="match status" value="1"/>
</dbReference>
<dbReference type="InterPro" id="IPR003653">
    <property type="entry name" value="Peptidase_C48_C"/>
</dbReference>
<evidence type="ECO:0000256" key="4">
    <source>
        <dbReference type="SAM" id="MobiDB-lite"/>
    </source>
</evidence>
<organism evidence="6 7">
    <name type="scientific">Mesorhizobium ciceri</name>
    <dbReference type="NCBI Taxonomy" id="39645"/>
    <lineage>
        <taxon>Bacteria</taxon>
        <taxon>Pseudomonadati</taxon>
        <taxon>Pseudomonadota</taxon>
        <taxon>Alphaproteobacteria</taxon>
        <taxon>Hyphomicrobiales</taxon>
        <taxon>Phyllobacteriaceae</taxon>
        <taxon>Mesorhizobium</taxon>
    </lineage>
</organism>
<name>A0AB38TFE9_9HYPH</name>
<evidence type="ECO:0000313" key="6">
    <source>
        <dbReference type="EMBL" id="UTU53263.1"/>
    </source>
</evidence>
<dbReference type="Pfam" id="PF02902">
    <property type="entry name" value="Peptidase_C48"/>
    <property type="match status" value="1"/>
</dbReference>
<evidence type="ECO:0000313" key="7">
    <source>
        <dbReference type="Proteomes" id="UP001060070"/>
    </source>
</evidence>
<proteinExistence type="predicted"/>
<dbReference type="InterPro" id="IPR044613">
    <property type="entry name" value="Nep1/2-like"/>
</dbReference>
<keyword evidence="3" id="KW-0788">Thiol protease</keyword>
<dbReference type="GO" id="GO:0008234">
    <property type="term" value="F:cysteine-type peptidase activity"/>
    <property type="evidence" value="ECO:0007669"/>
    <property type="project" value="UniProtKB-KW"/>
</dbReference>
<dbReference type="Proteomes" id="UP001060070">
    <property type="component" value="Chromosome"/>
</dbReference>
<dbReference type="RefSeq" id="WP_255337221.1">
    <property type="nucleotide sequence ID" value="NZ_CP088147.1"/>
</dbReference>
<evidence type="ECO:0000256" key="1">
    <source>
        <dbReference type="ARBA" id="ARBA00022670"/>
    </source>
</evidence>
<dbReference type="PANTHER" id="PTHR46468:SF1">
    <property type="entry name" value="SENTRIN-SPECIFIC PROTEASE 8"/>
    <property type="match status" value="1"/>
</dbReference>